<reference evidence="4 5" key="1">
    <citation type="submission" date="2018-03" db="EMBL/GenBank/DDBJ databases">
        <title>Genomic Encyclopedia of Archaeal and Bacterial Type Strains, Phase II (KMG-II): from individual species to whole genera.</title>
        <authorList>
            <person name="Goeker M."/>
        </authorList>
    </citation>
    <scope>NUCLEOTIDE SEQUENCE [LARGE SCALE GENOMIC DNA]</scope>
    <source>
        <strain evidence="4 5">DSM 28229</strain>
    </source>
</reference>
<dbReference type="RefSeq" id="WP_158281371.1">
    <property type="nucleotide sequence ID" value="NZ_QGDO01000001.1"/>
</dbReference>
<dbReference type="Gene3D" id="3.60.40.10">
    <property type="entry name" value="PPM-type phosphatase domain"/>
    <property type="match status" value="1"/>
</dbReference>
<feature type="domain" description="PPM-type phosphatase" evidence="3">
    <location>
        <begin position="439"/>
        <end position="634"/>
    </location>
</feature>
<accession>A0A315ZEP5</accession>
<evidence type="ECO:0000313" key="4">
    <source>
        <dbReference type="EMBL" id="PWJ44035.1"/>
    </source>
</evidence>
<keyword evidence="2" id="KW-0812">Transmembrane</keyword>
<keyword evidence="2" id="KW-1133">Transmembrane helix</keyword>
<dbReference type="Proteomes" id="UP000245535">
    <property type="component" value="Unassembled WGS sequence"/>
</dbReference>
<dbReference type="Gene3D" id="1.25.40.10">
    <property type="entry name" value="Tetratricopeptide repeat domain"/>
    <property type="match status" value="2"/>
</dbReference>
<dbReference type="EMBL" id="QGDO01000001">
    <property type="protein sequence ID" value="PWJ44035.1"/>
    <property type="molecule type" value="Genomic_DNA"/>
</dbReference>
<dbReference type="InterPro" id="IPR011990">
    <property type="entry name" value="TPR-like_helical_dom_sf"/>
</dbReference>
<gene>
    <name evidence="4" type="ORF">BC781_101385</name>
</gene>
<keyword evidence="5" id="KW-1185">Reference proteome</keyword>
<dbReference type="OrthoDB" id="1120715at2"/>
<dbReference type="PANTHER" id="PTHR10098">
    <property type="entry name" value="RAPSYN-RELATED"/>
    <property type="match status" value="1"/>
</dbReference>
<keyword evidence="2" id="KW-0472">Membrane</keyword>
<keyword evidence="1" id="KW-0175">Coiled coil</keyword>
<dbReference type="SUPFAM" id="SSF48452">
    <property type="entry name" value="TPR-like"/>
    <property type="match status" value="1"/>
</dbReference>
<evidence type="ECO:0000259" key="3">
    <source>
        <dbReference type="Pfam" id="PF07228"/>
    </source>
</evidence>
<feature type="coiled-coil region" evidence="1">
    <location>
        <begin position="288"/>
        <end position="320"/>
    </location>
</feature>
<evidence type="ECO:0000256" key="1">
    <source>
        <dbReference type="SAM" id="Coils"/>
    </source>
</evidence>
<dbReference type="Pfam" id="PF07228">
    <property type="entry name" value="SpoIIE"/>
    <property type="match status" value="1"/>
</dbReference>
<proteinExistence type="predicted"/>
<feature type="transmembrane region" description="Helical" evidence="2">
    <location>
        <begin position="339"/>
        <end position="361"/>
    </location>
</feature>
<dbReference type="InterPro" id="IPR001932">
    <property type="entry name" value="PPM-type_phosphatase-like_dom"/>
</dbReference>
<comment type="caution">
    <text evidence="4">The sequence shown here is derived from an EMBL/GenBank/DDBJ whole genome shotgun (WGS) entry which is preliminary data.</text>
</comment>
<protein>
    <submittedName>
        <fullName evidence="4">Serine phosphatase RsbU (Regulator of sigma subunit)</fullName>
    </submittedName>
</protein>
<sequence>MKFEYIHLYHKYYKEAGKTSNGLEKISLGHKILELSNHINSDTTFILQGYGNLVIGRGNAKLGKLVDAFHYHNDALKYFRAVNHLKGQANTLHSLSFIYSSQKDYKKALECDLQTRRLYQKLKDKKRESIATSNIGDNFYLLLQYDSALHYSHLGLKLAQEVGKERLSYYNLGNIGLSHLKLQNLDSAYLYLNQAIEGLDKYKDNYALSFYTVGLGEYHLLKKNYTEAETWTIKGLALAEESNLLEQELDASKALAEVYQHLGNYEKAFQFEKQANLFQDSLLNLEKLQELERLKVQQELEQKDHEIAQLEKEKEEIVKEGVSEAMIKGYGFTLFKTEVYLSLFITSFIVFFGFAFTWRFWQRKFQLQEESQQQAGDKVVEYEQTISSMSQAGDFQQQVFPSKEILETVGNGSFVFFKPLEYISGDFYYVGECKDYKIAVVGDATGHGAQGGLISMLGFSLLEEVIVRQEICDPGEILEYLDKQFKDLLRSNVIADFNGMSISIVAHNPKKNIFKFAGAKHDLTMVRKDEKGHPQLEYIRGNRRFVGDSSTHNLKPFDSVIFSLTDEETMIYLYSDGYKDQLGGARNKKYNYKKFRDFLYKIHHYSLGEQQELLKFEMENWMSRGVFQVDDFLVMGINLSATVAEEIEYI</sequence>
<organism evidence="4 5">
    <name type="scientific">Sediminitomix flava</name>
    <dbReference type="NCBI Taxonomy" id="379075"/>
    <lineage>
        <taxon>Bacteria</taxon>
        <taxon>Pseudomonadati</taxon>
        <taxon>Bacteroidota</taxon>
        <taxon>Cytophagia</taxon>
        <taxon>Cytophagales</taxon>
        <taxon>Flammeovirgaceae</taxon>
        <taxon>Sediminitomix</taxon>
    </lineage>
</organism>
<dbReference type="AlphaFoldDB" id="A0A315ZEP5"/>
<dbReference type="InterPro" id="IPR036457">
    <property type="entry name" value="PPM-type-like_dom_sf"/>
</dbReference>
<name>A0A315ZEP5_SEDFL</name>
<evidence type="ECO:0000313" key="5">
    <source>
        <dbReference type="Proteomes" id="UP000245535"/>
    </source>
</evidence>
<evidence type="ECO:0000256" key="2">
    <source>
        <dbReference type="SAM" id="Phobius"/>
    </source>
</evidence>